<dbReference type="Gene3D" id="1.10.3460.10">
    <property type="entry name" value="Chlorophyll a/b binding protein domain"/>
    <property type="match status" value="1"/>
</dbReference>
<sequence>MKDDTTLVNDILEQPYAEPATSWRAGFVPSAEIWNGRLAMFGFLAAALTEIFTGQGFLHFWGLVNNVASTTTLPN</sequence>
<dbReference type="STRING" id="1666911.HLUCCA11_15600"/>
<evidence type="ECO:0000313" key="1">
    <source>
        <dbReference type="EMBL" id="KPQ34172.1"/>
    </source>
</evidence>
<proteinExistence type="predicted"/>
<protein>
    <submittedName>
        <fullName evidence="1">Chlorophyll A-B binding protein</fullName>
    </submittedName>
</protein>
<evidence type="ECO:0000313" key="2">
    <source>
        <dbReference type="Proteomes" id="UP000050465"/>
    </source>
</evidence>
<reference evidence="1 2" key="1">
    <citation type="submission" date="2015-09" db="EMBL/GenBank/DDBJ databases">
        <title>Identification and resolution of microdiversity through metagenomic sequencing of parallel consortia.</title>
        <authorList>
            <person name="Nelson W.C."/>
            <person name="Romine M.F."/>
            <person name="Lindemann S.R."/>
        </authorList>
    </citation>
    <scope>NUCLEOTIDE SEQUENCE [LARGE SCALE GENOMIC DNA]</scope>
    <source>
        <strain evidence="1">Ana</strain>
    </source>
</reference>
<dbReference type="AlphaFoldDB" id="A0A0P7ZHR5"/>
<comment type="caution">
    <text evidence="1">The sequence shown here is derived from an EMBL/GenBank/DDBJ whole genome shotgun (WGS) entry which is preliminary data.</text>
</comment>
<name>A0A0P7ZHR5_9CYAN</name>
<dbReference type="EMBL" id="LJZR01000022">
    <property type="protein sequence ID" value="KPQ34172.1"/>
    <property type="molecule type" value="Genomic_DNA"/>
</dbReference>
<gene>
    <name evidence="1" type="ORF">HLUCCA11_15600</name>
</gene>
<accession>A0A0P7ZHR5</accession>
<organism evidence="1 2">
    <name type="scientific">Phormidesmis priestleyi Ana</name>
    <dbReference type="NCBI Taxonomy" id="1666911"/>
    <lineage>
        <taxon>Bacteria</taxon>
        <taxon>Bacillati</taxon>
        <taxon>Cyanobacteriota</taxon>
        <taxon>Cyanophyceae</taxon>
        <taxon>Leptolyngbyales</taxon>
        <taxon>Leptolyngbyaceae</taxon>
        <taxon>Phormidesmis</taxon>
    </lineage>
</organism>
<dbReference type="SUPFAM" id="SSF103511">
    <property type="entry name" value="Chlorophyll a-b binding protein"/>
    <property type="match status" value="1"/>
</dbReference>
<dbReference type="Proteomes" id="UP000050465">
    <property type="component" value="Unassembled WGS sequence"/>
</dbReference>